<dbReference type="Pfam" id="PF07833">
    <property type="entry name" value="Cu_amine_oxidN1"/>
    <property type="match status" value="1"/>
</dbReference>
<name>Q0B0L2_SYNWW</name>
<evidence type="ECO:0000259" key="1">
    <source>
        <dbReference type="Pfam" id="PF07833"/>
    </source>
</evidence>
<dbReference type="Proteomes" id="UP000001968">
    <property type="component" value="Chromosome"/>
</dbReference>
<dbReference type="InterPro" id="IPR036582">
    <property type="entry name" value="Mao_N_sf"/>
</dbReference>
<organism evidence="2 3">
    <name type="scientific">Syntrophomonas wolfei subsp. wolfei (strain DSM 2245B / Goettingen)</name>
    <dbReference type="NCBI Taxonomy" id="335541"/>
    <lineage>
        <taxon>Bacteria</taxon>
        <taxon>Bacillati</taxon>
        <taxon>Bacillota</taxon>
        <taxon>Clostridia</taxon>
        <taxon>Eubacteriales</taxon>
        <taxon>Syntrophomonadaceae</taxon>
        <taxon>Syntrophomonas</taxon>
    </lineage>
</organism>
<dbReference type="EMBL" id="CP000448">
    <property type="protein sequence ID" value="ABI67492.1"/>
    <property type="molecule type" value="Genomic_DNA"/>
</dbReference>
<gene>
    <name evidence="2" type="ordered locus">Swol_0137</name>
</gene>
<evidence type="ECO:0000313" key="2">
    <source>
        <dbReference type="EMBL" id="ABI67492.1"/>
    </source>
</evidence>
<feature type="domain" description="Copper amine oxidase-like N-terminal" evidence="1">
    <location>
        <begin position="11"/>
        <end position="85"/>
    </location>
</feature>
<dbReference type="AlphaFoldDB" id="Q0B0L2"/>
<dbReference type="KEGG" id="swo:Swol_0137"/>
<dbReference type="HOGENOM" id="CLU_2425953_0_0_9"/>
<dbReference type="SUPFAM" id="SSF55383">
    <property type="entry name" value="Copper amine oxidase, domain N"/>
    <property type="match status" value="1"/>
</dbReference>
<dbReference type="OrthoDB" id="9816096at2"/>
<dbReference type="Gene3D" id="3.30.457.10">
    <property type="entry name" value="Copper amine oxidase-like, N-terminal domain"/>
    <property type="match status" value="1"/>
</dbReference>
<protein>
    <recommendedName>
        <fullName evidence="1">Copper amine oxidase-like N-terminal domain-containing protein</fullName>
    </recommendedName>
</protein>
<proteinExistence type="predicted"/>
<evidence type="ECO:0000313" key="3">
    <source>
        <dbReference type="Proteomes" id="UP000001968"/>
    </source>
</evidence>
<dbReference type="InterPro" id="IPR012854">
    <property type="entry name" value="Cu_amine_oxidase-like_N"/>
</dbReference>
<accession>Q0B0L2</accession>
<dbReference type="RefSeq" id="WP_011639603.1">
    <property type="nucleotide sequence ID" value="NC_008346.1"/>
</dbReference>
<sequence length="91" mass="9920">MVGQGDRSLCVAWEPELNLIMLKQENNILGINVKDNTITLNGRLAYVMDTAIEISESGYTMLPIRYVAQALGANISWNPGNNSILLTVPGT</sequence>
<keyword evidence="3" id="KW-1185">Reference proteome</keyword>
<reference evidence="3" key="1">
    <citation type="journal article" date="2010" name="Environ. Microbiol.">
        <title>The genome of Syntrophomonas wolfei: new insights into syntrophic metabolism and biohydrogen production.</title>
        <authorList>
            <person name="Sieber J.R."/>
            <person name="Sims D.R."/>
            <person name="Han C."/>
            <person name="Kim E."/>
            <person name="Lykidis A."/>
            <person name="Lapidus A.L."/>
            <person name="McDonnald E."/>
            <person name="Rohlin L."/>
            <person name="Culley D.E."/>
            <person name="Gunsalus R."/>
            <person name="McInerney M.J."/>
        </authorList>
    </citation>
    <scope>NUCLEOTIDE SEQUENCE [LARGE SCALE GENOMIC DNA]</scope>
    <source>
        <strain evidence="3">DSM 2245B / Goettingen</strain>
    </source>
</reference>